<feature type="active site" description="Proton acceptor" evidence="9">
    <location>
        <position position="47"/>
    </location>
</feature>
<dbReference type="PIRSF" id="PIRSF006630">
    <property type="entry name" value="NADS_GAT"/>
    <property type="match status" value="1"/>
</dbReference>
<evidence type="ECO:0000313" key="12">
    <source>
        <dbReference type="EMBL" id="MFC0241161.1"/>
    </source>
</evidence>
<feature type="binding site" evidence="7">
    <location>
        <position position="190"/>
    </location>
    <ligand>
        <name>L-glutamine</name>
        <dbReference type="ChEBI" id="CHEBI:58359"/>
    </ligand>
</feature>
<keyword evidence="5 7" id="KW-0067">ATP-binding</keyword>
<dbReference type="NCBIfam" id="TIGR00552">
    <property type="entry name" value="nadE"/>
    <property type="match status" value="1"/>
</dbReference>
<dbReference type="NCBIfam" id="NF010588">
    <property type="entry name" value="PRK13981.1"/>
    <property type="match status" value="1"/>
</dbReference>
<dbReference type="PROSITE" id="PS00920">
    <property type="entry name" value="NITRIL_CHT_1"/>
    <property type="match status" value="1"/>
</dbReference>
<dbReference type="GO" id="GO:0003952">
    <property type="term" value="F:NAD+ synthase (glutamine-hydrolyzing) activity"/>
    <property type="evidence" value="ECO:0007669"/>
    <property type="project" value="UniProtKB-EC"/>
</dbReference>
<dbReference type="PANTHER" id="PTHR23090">
    <property type="entry name" value="NH 3 /GLUTAMINE-DEPENDENT NAD + SYNTHETASE"/>
    <property type="match status" value="1"/>
</dbReference>
<feature type="binding site" evidence="7">
    <location>
        <begin position="298"/>
        <end position="305"/>
    </location>
    <ligand>
        <name>ATP</name>
        <dbReference type="ChEBI" id="CHEBI:30616"/>
    </ligand>
</feature>
<name>A0ABV6ETG9_9BRAD</name>
<feature type="active site" description="Proton acceptor; for glutaminase activity" evidence="7">
    <location>
        <position position="47"/>
    </location>
</feature>
<dbReference type="Gene3D" id="3.40.50.620">
    <property type="entry name" value="HUPs"/>
    <property type="match status" value="1"/>
</dbReference>
<evidence type="ECO:0000256" key="10">
    <source>
        <dbReference type="RuleBase" id="RU003811"/>
    </source>
</evidence>
<dbReference type="Pfam" id="PF00795">
    <property type="entry name" value="CN_hydrolase"/>
    <property type="match status" value="1"/>
</dbReference>
<dbReference type="CDD" id="cd07570">
    <property type="entry name" value="GAT_Gln-NAD-synth"/>
    <property type="match status" value="1"/>
</dbReference>
<comment type="caution">
    <text evidence="12">The sequence shown here is derived from an EMBL/GenBank/DDBJ whole genome shotgun (WGS) entry which is preliminary data.</text>
</comment>
<dbReference type="InterPro" id="IPR036526">
    <property type="entry name" value="C-N_Hydrolase_sf"/>
</dbReference>
<comment type="catalytic activity">
    <reaction evidence="7 8">
        <text>deamido-NAD(+) + L-glutamine + ATP + H2O = L-glutamate + AMP + diphosphate + NAD(+) + H(+)</text>
        <dbReference type="Rhea" id="RHEA:24384"/>
        <dbReference type="ChEBI" id="CHEBI:15377"/>
        <dbReference type="ChEBI" id="CHEBI:15378"/>
        <dbReference type="ChEBI" id="CHEBI:29985"/>
        <dbReference type="ChEBI" id="CHEBI:30616"/>
        <dbReference type="ChEBI" id="CHEBI:33019"/>
        <dbReference type="ChEBI" id="CHEBI:57540"/>
        <dbReference type="ChEBI" id="CHEBI:58359"/>
        <dbReference type="ChEBI" id="CHEBI:58437"/>
        <dbReference type="ChEBI" id="CHEBI:456215"/>
        <dbReference type="EC" id="6.3.5.1"/>
    </reaction>
</comment>
<dbReference type="SUPFAM" id="SSF56317">
    <property type="entry name" value="Carbon-nitrogen hydrolase"/>
    <property type="match status" value="1"/>
</dbReference>
<dbReference type="Gene3D" id="3.60.110.10">
    <property type="entry name" value="Carbon-nitrogen hydrolase"/>
    <property type="match status" value="1"/>
</dbReference>
<evidence type="ECO:0000256" key="6">
    <source>
        <dbReference type="ARBA" id="ARBA00023027"/>
    </source>
</evidence>
<evidence type="ECO:0000259" key="11">
    <source>
        <dbReference type="PROSITE" id="PS50263"/>
    </source>
</evidence>
<feature type="active site" description="For glutaminase activity" evidence="7">
    <location>
        <position position="116"/>
    </location>
</feature>
<comment type="similarity">
    <text evidence="2 7 8">In the C-terminal section; belongs to the NAD synthetase family.</text>
</comment>
<evidence type="ECO:0000256" key="4">
    <source>
        <dbReference type="ARBA" id="ARBA00022741"/>
    </source>
</evidence>
<comment type="function">
    <text evidence="7">Catalyzes the ATP-dependent amidation of deamido-NAD to form NAD. Uses L-glutamine as a nitrogen source.</text>
</comment>
<comment type="pathway">
    <text evidence="1 7 8">Cofactor biosynthesis; NAD(+) biosynthesis; NAD(+) from deamido-NAD(+) (L-Gln route): step 1/1.</text>
</comment>
<dbReference type="HAMAP" id="MF_02090">
    <property type="entry name" value="NadE_glutamine_dep"/>
    <property type="match status" value="1"/>
</dbReference>
<feature type="domain" description="CN hydrolase" evidence="11">
    <location>
        <begin position="7"/>
        <end position="254"/>
    </location>
</feature>
<evidence type="ECO:0000256" key="9">
    <source>
        <dbReference type="PROSITE-ProRule" id="PRU10139"/>
    </source>
</evidence>
<keyword evidence="13" id="KW-1185">Reference proteome</keyword>
<feature type="binding site" evidence="7">
    <location>
        <position position="381"/>
    </location>
    <ligand>
        <name>deamido-NAD(+)</name>
        <dbReference type="ChEBI" id="CHEBI:58437"/>
        <note>ligand shared between two neighboring subunits</note>
    </ligand>
</feature>
<dbReference type="InterPro" id="IPR022310">
    <property type="entry name" value="NAD/GMP_synthase"/>
</dbReference>
<dbReference type="EMBL" id="JBHLWM010000005">
    <property type="protein sequence ID" value="MFC0241161.1"/>
    <property type="molecule type" value="Genomic_DNA"/>
</dbReference>
<gene>
    <name evidence="7" type="primary">nadE</name>
    <name evidence="12" type="ORF">ACFFJ6_11820</name>
</gene>
<evidence type="ECO:0000256" key="3">
    <source>
        <dbReference type="ARBA" id="ARBA00022598"/>
    </source>
</evidence>
<keyword evidence="4 7" id="KW-0547">Nucleotide-binding</keyword>
<evidence type="ECO:0000256" key="5">
    <source>
        <dbReference type="ARBA" id="ARBA00022840"/>
    </source>
</evidence>
<keyword evidence="6 7" id="KW-0520">NAD</keyword>
<proteinExistence type="inferred from homology"/>
<dbReference type="InterPro" id="IPR003694">
    <property type="entry name" value="NAD_synthase"/>
</dbReference>
<feature type="active site" description="Nucleophile; for glutaminase activity" evidence="7">
    <location>
        <position position="152"/>
    </location>
</feature>
<reference evidence="12 13" key="1">
    <citation type="submission" date="2024-09" db="EMBL/GenBank/DDBJ databases">
        <authorList>
            <person name="Sun Q."/>
            <person name="Mori K."/>
        </authorList>
    </citation>
    <scope>NUCLEOTIDE SEQUENCE [LARGE SCALE GENOMIC DNA]</scope>
    <source>
        <strain evidence="12 13">KCTC 23279</strain>
    </source>
</reference>
<dbReference type="CDD" id="cd00553">
    <property type="entry name" value="NAD_synthase"/>
    <property type="match status" value="1"/>
</dbReference>
<organism evidence="12 13">
    <name type="scientific">Rhodopseudomonas telluris</name>
    <dbReference type="NCBI Taxonomy" id="644215"/>
    <lineage>
        <taxon>Bacteria</taxon>
        <taxon>Pseudomonadati</taxon>
        <taxon>Pseudomonadota</taxon>
        <taxon>Alphaproteobacteria</taxon>
        <taxon>Hyphomicrobiales</taxon>
        <taxon>Nitrobacteraceae</taxon>
        <taxon>Rhodopseudomonas</taxon>
    </lineage>
</organism>
<evidence type="ECO:0000256" key="8">
    <source>
        <dbReference type="PIRNR" id="PIRNR006630"/>
    </source>
</evidence>
<feature type="binding site" evidence="7">
    <location>
        <position position="184"/>
    </location>
    <ligand>
        <name>L-glutamine</name>
        <dbReference type="ChEBI" id="CHEBI:58359"/>
    </ligand>
</feature>
<comment type="caution">
    <text evidence="7">Lacks conserved residue(s) required for the propagation of feature annotation.</text>
</comment>
<evidence type="ECO:0000256" key="1">
    <source>
        <dbReference type="ARBA" id="ARBA00005188"/>
    </source>
</evidence>
<dbReference type="SUPFAM" id="SSF52402">
    <property type="entry name" value="Adenine nucleotide alpha hydrolases-like"/>
    <property type="match status" value="1"/>
</dbReference>
<dbReference type="PANTHER" id="PTHR23090:SF9">
    <property type="entry name" value="GLUTAMINE-DEPENDENT NAD(+) SYNTHETASE"/>
    <property type="match status" value="1"/>
</dbReference>
<evidence type="ECO:0000256" key="7">
    <source>
        <dbReference type="HAMAP-Rule" id="MF_02090"/>
    </source>
</evidence>
<dbReference type="InterPro" id="IPR000132">
    <property type="entry name" value="Nitrilase/CN_hydratase_CS"/>
</dbReference>
<dbReference type="InterPro" id="IPR014729">
    <property type="entry name" value="Rossmann-like_a/b/a_fold"/>
</dbReference>
<dbReference type="RefSeq" id="WP_378387850.1">
    <property type="nucleotide sequence ID" value="NZ_JBHLWM010000005.1"/>
</dbReference>
<evidence type="ECO:0000313" key="13">
    <source>
        <dbReference type="Proteomes" id="UP001589775"/>
    </source>
</evidence>
<dbReference type="Pfam" id="PF02540">
    <property type="entry name" value="NAD_synthase"/>
    <property type="match status" value="1"/>
</dbReference>
<evidence type="ECO:0000256" key="2">
    <source>
        <dbReference type="ARBA" id="ARBA00007145"/>
    </source>
</evidence>
<dbReference type="PROSITE" id="PS50263">
    <property type="entry name" value="CN_HYDROLASE"/>
    <property type="match status" value="1"/>
</dbReference>
<feature type="binding site" evidence="7">
    <location>
        <position position="529"/>
    </location>
    <ligand>
        <name>deamido-NAD(+)</name>
        <dbReference type="ChEBI" id="CHEBI:58437"/>
        <note>ligand shared between two neighboring subunits</note>
    </ligand>
</feature>
<comment type="similarity">
    <text evidence="10">Belongs to the NAD synthetase family.</text>
</comment>
<dbReference type="Proteomes" id="UP001589775">
    <property type="component" value="Unassembled WGS sequence"/>
</dbReference>
<feature type="binding site" evidence="7">
    <location>
        <position position="405"/>
    </location>
    <ligand>
        <name>ATP</name>
        <dbReference type="ChEBI" id="CHEBI:30616"/>
    </ligand>
</feature>
<keyword evidence="3 7" id="KW-0436">Ligase</keyword>
<feature type="binding site" evidence="7">
    <location>
        <position position="122"/>
    </location>
    <ligand>
        <name>L-glutamine</name>
        <dbReference type="ChEBI" id="CHEBI:58359"/>
    </ligand>
</feature>
<dbReference type="InterPro" id="IPR014445">
    <property type="entry name" value="Gln-dep_NAD_synthase"/>
</dbReference>
<protein>
    <recommendedName>
        <fullName evidence="7 8">Glutamine-dependent NAD(+) synthetase</fullName>
        <ecNumber evidence="7 8">6.3.5.1</ecNumber>
    </recommendedName>
    <alternativeName>
        <fullName evidence="7 8">NAD(+) synthase [glutamine-hydrolyzing]</fullName>
    </alternativeName>
</protein>
<feature type="binding site" evidence="7">
    <location>
        <position position="410"/>
    </location>
    <ligand>
        <name>deamido-NAD(+)</name>
        <dbReference type="ChEBI" id="CHEBI:58437"/>
        <note>ligand shared between two neighboring subunits</note>
    </ligand>
</feature>
<dbReference type="InterPro" id="IPR003010">
    <property type="entry name" value="C-N_Hydrolase"/>
</dbReference>
<dbReference type="EC" id="6.3.5.1" evidence="7 8"/>
<accession>A0ABV6ETG9</accession>
<sequence>MTDTARFTLTLAQLNPTVGDVAGNADKARAARKQAAADGAALIVFPELFIAGYPPEDLVLKPAFQAACRSAVEELARETADGGPAMLIGSPWVDNGKLYNACALLDGGRIAAIRYKVNLPNYGVFDEKRVFARGPVSGPVTIRGVRVGVPICEDTWLEESEEYENVVECLAETGAELLIVPNGSPYARGKQDLRMSVSVARVTESDLPLVYLNQVGGQDELVFDGASFVLNADRTLAAQLPGFAESLTTLSFAKGAAGWRCDGQVAPVIEGDEADYAACVLGLRDYVRKNGFPGVLLGISGGIDSALCAAIAVDALGAEKVRGVMLPFRYTAQISLDDAARLAGALGFSYEVLPIAQAVEGFEAILAKPFAGLERDITEENLQARTRGTLLMAISNKTGAMVVTTGNKSEMSVGYATLYGDMNGGFNPIKDIYKTQVFRMSSLRNRWKPDGALGPDGEVIPESIIVRPPTAELREDQTDQDSLPPYDMLDGILERLVEREEPLASIVAEGFDKDTVVRIDRLLNIAEYKRRQAAPGVKVTRKNFGRDRRYPITNRFRDKAEALAEPDESLLVRAGRASSEAFEG</sequence>